<dbReference type="AlphaFoldDB" id="A0A839RUW9"/>
<dbReference type="PANTHER" id="PTHR33507:SF3">
    <property type="entry name" value="INNER MEMBRANE PROTEIN YBBJ"/>
    <property type="match status" value="1"/>
</dbReference>
<accession>A0A839RUW9</accession>
<evidence type="ECO:0000313" key="8">
    <source>
        <dbReference type="Proteomes" id="UP000567922"/>
    </source>
</evidence>
<keyword evidence="4 5" id="KW-0472">Membrane</keyword>
<proteinExistence type="predicted"/>
<evidence type="ECO:0000256" key="4">
    <source>
        <dbReference type="ARBA" id="ARBA00023136"/>
    </source>
</evidence>
<evidence type="ECO:0000313" key="7">
    <source>
        <dbReference type="EMBL" id="MBB3039854.1"/>
    </source>
</evidence>
<dbReference type="InterPro" id="IPR052165">
    <property type="entry name" value="Membrane_assoc_protease"/>
</dbReference>
<dbReference type="Pfam" id="PF01957">
    <property type="entry name" value="NfeD"/>
    <property type="match status" value="1"/>
</dbReference>
<dbReference type="Proteomes" id="UP000567922">
    <property type="component" value="Unassembled WGS sequence"/>
</dbReference>
<evidence type="ECO:0000259" key="6">
    <source>
        <dbReference type="Pfam" id="PF01957"/>
    </source>
</evidence>
<dbReference type="RefSeq" id="WP_064438819.1">
    <property type="nucleotide sequence ID" value="NZ_BDDI01000002.1"/>
</dbReference>
<keyword evidence="2 5" id="KW-0812">Transmembrane</keyword>
<dbReference type="PANTHER" id="PTHR33507">
    <property type="entry name" value="INNER MEMBRANE PROTEIN YBBJ"/>
    <property type="match status" value="1"/>
</dbReference>
<feature type="domain" description="NfeD-like C-terminal" evidence="6">
    <location>
        <begin position="83"/>
        <end position="141"/>
    </location>
</feature>
<feature type="transmembrane region" description="Helical" evidence="5">
    <location>
        <begin position="44"/>
        <end position="64"/>
    </location>
</feature>
<dbReference type="SUPFAM" id="SSF141322">
    <property type="entry name" value="NfeD domain-like"/>
    <property type="match status" value="1"/>
</dbReference>
<sequence>MAAILWFVGAVLLAVAELLVGEFFLLMLAGSALATAGFSWIFDFPVWVDALFFLVMSIALLVGVRPILLRKLHTKPAIEGTVAELEGRTAIVTREITGEQGQIKLMGELWTARALDTTEKYPEGTSVTVAHIDGSTAIVWRQL</sequence>
<dbReference type="InterPro" id="IPR002810">
    <property type="entry name" value="NfeD-like_C"/>
</dbReference>
<keyword evidence="7" id="KW-0378">Hydrolase</keyword>
<comment type="caution">
    <text evidence="7">The sequence shown here is derived from an EMBL/GenBank/DDBJ whole genome shotgun (WGS) entry which is preliminary data.</text>
</comment>
<protein>
    <submittedName>
        <fullName evidence="7">Membrane protein implicated in regulation of membrane protease activity</fullName>
    </submittedName>
</protein>
<dbReference type="InterPro" id="IPR012340">
    <property type="entry name" value="NA-bd_OB-fold"/>
</dbReference>
<evidence type="ECO:0000256" key="1">
    <source>
        <dbReference type="ARBA" id="ARBA00004141"/>
    </source>
</evidence>
<gene>
    <name evidence="7" type="ORF">FHU29_004344</name>
</gene>
<evidence type="ECO:0000256" key="2">
    <source>
        <dbReference type="ARBA" id="ARBA00022692"/>
    </source>
</evidence>
<dbReference type="GO" id="GO:0005886">
    <property type="term" value="C:plasma membrane"/>
    <property type="evidence" value="ECO:0007669"/>
    <property type="project" value="TreeGrafter"/>
</dbReference>
<organism evidence="7 8">
    <name type="scientific">Hoyosella altamirensis</name>
    <dbReference type="NCBI Taxonomy" id="616997"/>
    <lineage>
        <taxon>Bacteria</taxon>
        <taxon>Bacillati</taxon>
        <taxon>Actinomycetota</taxon>
        <taxon>Actinomycetes</taxon>
        <taxon>Mycobacteriales</taxon>
        <taxon>Hoyosellaceae</taxon>
        <taxon>Hoyosella</taxon>
    </lineage>
</organism>
<evidence type="ECO:0000256" key="5">
    <source>
        <dbReference type="SAM" id="Phobius"/>
    </source>
</evidence>
<reference evidence="7 8" key="1">
    <citation type="submission" date="2020-08" db="EMBL/GenBank/DDBJ databases">
        <title>Sequencing the genomes of 1000 actinobacteria strains.</title>
        <authorList>
            <person name="Klenk H.-P."/>
        </authorList>
    </citation>
    <scope>NUCLEOTIDE SEQUENCE [LARGE SCALE GENOMIC DNA]</scope>
    <source>
        <strain evidence="7 8">DSM 45258</strain>
    </source>
</reference>
<dbReference type="OrthoDB" id="9792945at2"/>
<dbReference type="EMBL" id="JACHWS010000005">
    <property type="protein sequence ID" value="MBB3039854.1"/>
    <property type="molecule type" value="Genomic_DNA"/>
</dbReference>
<dbReference type="GO" id="GO:0006508">
    <property type="term" value="P:proteolysis"/>
    <property type="evidence" value="ECO:0007669"/>
    <property type="project" value="UniProtKB-KW"/>
</dbReference>
<dbReference type="Gene3D" id="2.40.50.140">
    <property type="entry name" value="Nucleic acid-binding proteins"/>
    <property type="match status" value="1"/>
</dbReference>
<keyword evidence="3 5" id="KW-1133">Transmembrane helix</keyword>
<comment type="subcellular location">
    <subcellularLocation>
        <location evidence="1">Membrane</location>
        <topology evidence="1">Multi-pass membrane protein</topology>
    </subcellularLocation>
</comment>
<evidence type="ECO:0000256" key="3">
    <source>
        <dbReference type="ARBA" id="ARBA00022989"/>
    </source>
</evidence>
<dbReference type="GO" id="GO:0008233">
    <property type="term" value="F:peptidase activity"/>
    <property type="evidence" value="ECO:0007669"/>
    <property type="project" value="UniProtKB-KW"/>
</dbReference>
<name>A0A839RUW9_9ACTN</name>
<keyword evidence="7" id="KW-0645">Protease</keyword>
<keyword evidence="8" id="KW-1185">Reference proteome</keyword>